<reference evidence="7" key="1">
    <citation type="journal article" date="2021" name="PeerJ">
        <title>Extensive microbial diversity within the chicken gut microbiome revealed by metagenomics and culture.</title>
        <authorList>
            <person name="Gilroy R."/>
            <person name="Ravi A."/>
            <person name="Getino M."/>
            <person name="Pursley I."/>
            <person name="Horton D.L."/>
            <person name="Alikhan N.F."/>
            <person name="Baker D."/>
            <person name="Gharbi K."/>
            <person name="Hall N."/>
            <person name="Watson M."/>
            <person name="Adriaenssens E.M."/>
            <person name="Foster-Nyarko E."/>
            <person name="Jarju S."/>
            <person name="Secka A."/>
            <person name="Antonio M."/>
            <person name="Oren A."/>
            <person name="Chaudhuri R.R."/>
            <person name="La Ragione R."/>
            <person name="Hildebrand F."/>
            <person name="Pallen M.J."/>
        </authorList>
    </citation>
    <scope>NUCLEOTIDE SEQUENCE</scope>
    <source>
        <strain evidence="7">ChiHecec1B25-7008</strain>
    </source>
</reference>
<evidence type="ECO:0000256" key="2">
    <source>
        <dbReference type="ARBA" id="ARBA00005297"/>
    </source>
</evidence>
<dbReference type="GO" id="GO:0008909">
    <property type="term" value="F:isochorismate synthase activity"/>
    <property type="evidence" value="ECO:0007669"/>
    <property type="project" value="UniProtKB-EC"/>
</dbReference>
<feature type="domain" description="Chorismate-utilising enzyme C-terminal" evidence="6">
    <location>
        <begin position="114"/>
        <end position="361"/>
    </location>
</feature>
<evidence type="ECO:0000256" key="5">
    <source>
        <dbReference type="ARBA" id="ARBA00041564"/>
    </source>
</evidence>
<comment type="caution">
    <text evidence="7">The sequence shown here is derived from an EMBL/GenBank/DDBJ whole genome shotgun (WGS) entry which is preliminary data.</text>
</comment>
<evidence type="ECO:0000313" key="8">
    <source>
        <dbReference type="Proteomes" id="UP000823860"/>
    </source>
</evidence>
<comment type="similarity">
    <text evidence="2">Belongs to the isochorismate synthase family.</text>
</comment>
<reference evidence="7" key="2">
    <citation type="submission" date="2021-04" db="EMBL/GenBank/DDBJ databases">
        <authorList>
            <person name="Gilroy R."/>
        </authorList>
    </citation>
    <scope>NUCLEOTIDE SEQUENCE</scope>
    <source>
        <strain evidence="7">ChiHecec1B25-7008</strain>
    </source>
</reference>
<dbReference type="Pfam" id="PF00425">
    <property type="entry name" value="Chorismate_bind"/>
    <property type="match status" value="1"/>
</dbReference>
<dbReference type="Gene3D" id="3.60.120.10">
    <property type="entry name" value="Anthranilate synthase"/>
    <property type="match status" value="1"/>
</dbReference>
<name>A0A9D2KSS1_9BACE</name>
<dbReference type="AlphaFoldDB" id="A0A9D2KSS1"/>
<dbReference type="NCBIfam" id="TIGR00543">
    <property type="entry name" value="isochor_syn"/>
    <property type="match status" value="1"/>
</dbReference>
<evidence type="ECO:0000256" key="1">
    <source>
        <dbReference type="ARBA" id="ARBA00000799"/>
    </source>
</evidence>
<proteinExistence type="inferred from homology"/>
<dbReference type="InterPro" id="IPR005801">
    <property type="entry name" value="ADC_synthase"/>
</dbReference>
<evidence type="ECO:0000313" key="7">
    <source>
        <dbReference type="EMBL" id="HJA83193.1"/>
    </source>
</evidence>
<dbReference type="InterPro" id="IPR015890">
    <property type="entry name" value="Chorismate_C"/>
</dbReference>
<accession>A0A9D2KSS1</accession>
<dbReference type="InterPro" id="IPR004561">
    <property type="entry name" value="IsoChor_synthase"/>
</dbReference>
<evidence type="ECO:0000256" key="4">
    <source>
        <dbReference type="ARBA" id="ARBA00023235"/>
    </source>
</evidence>
<evidence type="ECO:0000259" key="6">
    <source>
        <dbReference type="Pfam" id="PF00425"/>
    </source>
</evidence>
<protein>
    <recommendedName>
        <fullName evidence="3">isochorismate synthase</fullName>
        <ecNumber evidence="3">5.4.4.2</ecNumber>
    </recommendedName>
    <alternativeName>
        <fullName evidence="5">Isochorismate mutase</fullName>
    </alternativeName>
</protein>
<dbReference type="PANTHER" id="PTHR42839:SF2">
    <property type="entry name" value="ISOCHORISMATE SYNTHASE ENTC"/>
    <property type="match status" value="1"/>
</dbReference>
<dbReference type="EMBL" id="DWZE01000057">
    <property type="protein sequence ID" value="HJA83193.1"/>
    <property type="molecule type" value="Genomic_DNA"/>
</dbReference>
<dbReference type="Proteomes" id="UP000823860">
    <property type="component" value="Unassembled WGS sequence"/>
</dbReference>
<dbReference type="EC" id="5.4.4.2" evidence="3"/>
<dbReference type="PANTHER" id="PTHR42839">
    <property type="entry name" value="ISOCHORISMATE SYNTHASE ENTC"/>
    <property type="match status" value="1"/>
</dbReference>
<organism evidence="7 8">
    <name type="scientific">Candidatus Bacteroides intestinavium</name>
    <dbReference type="NCBI Taxonomy" id="2838469"/>
    <lineage>
        <taxon>Bacteria</taxon>
        <taxon>Pseudomonadati</taxon>
        <taxon>Bacteroidota</taxon>
        <taxon>Bacteroidia</taxon>
        <taxon>Bacteroidales</taxon>
        <taxon>Bacteroidaceae</taxon>
        <taxon>Bacteroides</taxon>
    </lineage>
</organism>
<comment type="catalytic activity">
    <reaction evidence="1">
        <text>chorismate = isochorismate</text>
        <dbReference type="Rhea" id="RHEA:18985"/>
        <dbReference type="ChEBI" id="CHEBI:29748"/>
        <dbReference type="ChEBI" id="CHEBI:29780"/>
        <dbReference type="EC" id="5.4.4.2"/>
    </reaction>
</comment>
<dbReference type="SUPFAM" id="SSF56322">
    <property type="entry name" value="ADC synthase"/>
    <property type="match status" value="1"/>
</dbReference>
<keyword evidence="4 7" id="KW-0413">Isomerase</keyword>
<gene>
    <name evidence="7" type="ORF">H9785_04400</name>
</gene>
<evidence type="ECO:0000256" key="3">
    <source>
        <dbReference type="ARBA" id="ARBA00012824"/>
    </source>
</evidence>
<sequence>MNIPENHLHKLIDGLTYSNACLALYRLPWKEQPVLVLQREGNPDTYARLQDLNGKTGFVLAPFHADNRQPIVLIRPDRVAKGWPEIKETLADWESASEAMTPPNNDTAYAKDSRRAYAEAFSRFITPLRQGIFQKLVLARSEDMDLPAGFSPLATFINACNNYPRMMISLVHTPVTGTWIGSTPEIILSEEQDRWHTVSLAGTMPVVNEGMPEEWGTKNREEQALVSTYLRETLQSIGADVKEEGPYTARAGQVMHLKTDFYFHMDRTTHLGDVLHQLHPTPAVCGLPKQAAYDFILQNEGHNRSYYAGIIGWLNPDDGQTALYVNLRCMHLSDGKATLYAGGGILPSSVEELEWEETRHKMETIRKAVITTNRYLSCSQIKKASCNWPHS</sequence>